<evidence type="ECO:0008006" key="3">
    <source>
        <dbReference type="Google" id="ProtNLM"/>
    </source>
</evidence>
<evidence type="ECO:0000313" key="2">
    <source>
        <dbReference type="Proteomes" id="UP000516134"/>
    </source>
</evidence>
<reference evidence="1 2" key="1">
    <citation type="submission" date="2020-08" db="EMBL/GenBank/DDBJ databases">
        <title>Genome sequence of Sphingomonas daechungensis KACC 18115T.</title>
        <authorList>
            <person name="Hyun D.-W."/>
            <person name="Bae J.-W."/>
        </authorList>
    </citation>
    <scope>NUCLEOTIDE SEQUENCE [LARGE SCALE GENOMIC DNA]</scope>
    <source>
        <strain evidence="1 2">KACC 18115</strain>
    </source>
</reference>
<protein>
    <recommendedName>
        <fullName evidence="3">Lipoprotein</fullName>
    </recommendedName>
</protein>
<dbReference type="PROSITE" id="PS51257">
    <property type="entry name" value="PROKAR_LIPOPROTEIN"/>
    <property type="match status" value="1"/>
</dbReference>
<sequence length="233" mass="25467">MHTWGKRIFAVAAPLLLTGCLWGPGKFASDLTLKKDGNFILDYKGEIVLQTPPDAEAKVEPWKNEFLRCHKDGSTRVLTSVQGSMQVTEEPPPGEDSVRPCTAAELAKAKGEYEKQSAERVKSKREDAENMAKMFGLPGFDDESARAFATKLGKYAGYRSVTYRGKGVYDVDYHFEGRATQDFVFPALPDNDVIIPFIAIRRRADGSVFVNAPAFTGGAGPLGLAPAPPPRAR</sequence>
<name>A0ABX6T1V3_9SPHN</name>
<dbReference type="RefSeq" id="WP_187714391.1">
    <property type="nucleotide sequence ID" value="NZ_CP060780.1"/>
</dbReference>
<proteinExistence type="predicted"/>
<organism evidence="1 2">
    <name type="scientific">Sphingomonas daechungensis</name>
    <dbReference type="NCBI Taxonomy" id="1176646"/>
    <lineage>
        <taxon>Bacteria</taxon>
        <taxon>Pseudomonadati</taxon>
        <taxon>Pseudomonadota</taxon>
        <taxon>Alphaproteobacteria</taxon>
        <taxon>Sphingomonadales</taxon>
        <taxon>Sphingomonadaceae</taxon>
        <taxon>Sphingomonas</taxon>
    </lineage>
</organism>
<dbReference type="Proteomes" id="UP000516134">
    <property type="component" value="Chromosome"/>
</dbReference>
<evidence type="ECO:0000313" key="1">
    <source>
        <dbReference type="EMBL" id="QNP42960.1"/>
    </source>
</evidence>
<dbReference type="EMBL" id="CP060780">
    <property type="protein sequence ID" value="QNP42960.1"/>
    <property type="molecule type" value="Genomic_DNA"/>
</dbReference>
<gene>
    <name evidence="1" type="ORF">H9L15_13255</name>
</gene>
<accession>A0ABX6T1V3</accession>
<keyword evidence="2" id="KW-1185">Reference proteome</keyword>